<dbReference type="PANTHER" id="PTHR43861">
    <property type="entry name" value="TRANS-ACONITATE 2-METHYLTRANSFERASE-RELATED"/>
    <property type="match status" value="1"/>
</dbReference>
<proteinExistence type="predicted"/>
<dbReference type="SUPFAM" id="SSF53335">
    <property type="entry name" value="S-adenosyl-L-methionine-dependent methyltransferases"/>
    <property type="match status" value="1"/>
</dbReference>
<name>A0A936YNM1_9HYPH</name>
<evidence type="ECO:0000313" key="2">
    <source>
        <dbReference type="Proteomes" id="UP000633219"/>
    </source>
</evidence>
<dbReference type="Proteomes" id="UP000633219">
    <property type="component" value="Unassembled WGS sequence"/>
</dbReference>
<gene>
    <name evidence="1" type="ORF">JJB09_17365</name>
</gene>
<dbReference type="EMBL" id="JAEQNC010000009">
    <property type="protein sequence ID" value="MBL0373795.1"/>
    <property type="molecule type" value="Genomic_DNA"/>
</dbReference>
<keyword evidence="1" id="KW-0808">Transferase</keyword>
<dbReference type="RefSeq" id="WP_201660867.1">
    <property type="nucleotide sequence ID" value="NZ_JAEQNC010000009.1"/>
</dbReference>
<evidence type="ECO:0000313" key="1">
    <source>
        <dbReference type="EMBL" id="MBL0373795.1"/>
    </source>
</evidence>
<comment type="caution">
    <text evidence="1">The sequence shown here is derived from an EMBL/GenBank/DDBJ whole genome shotgun (WGS) entry which is preliminary data.</text>
</comment>
<reference evidence="1" key="1">
    <citation type="submission" date="2021-01" db="EMBL/GenBank/DDBJ databases">
        <title>Rhizobium sp. strain KVB221 16S ribosomal RNA gene Genome sequencing and assembly.</title>
        <authorList>
            <person name="Kang M."/>
        </authorList>
    </citation>
    <scope>NUCLEOTIDE SEQUENCE</scope>
    <source>
        <strain evidence="1">KVB221</strain>
    </source>
</reference>
<organism evidence="1 2">
    <name type="scientific">Rhizobium setariae</name>
    <dbReference type="NCBI Taxonomy" id="2801340"/>
    <lineage>
        <taxon>Bacteria</taxon>
        <taxon>Pseudomonadati</taxon>
        <taxon>Pseudomonadota</taxon>
        <taxon>Alphaproteobacteria</taxon>
        <taxon>Hyphomicrobiales</taxon>
        <taxon>Rhizobiaceae</taxon>
        <taxon>Rhizobium/Agrobacterium group</taxon>
        <taxon>Rhizobium</taxon>
    </lineage>
</organism>
<keyword evidence="1" id="KW-0489">Methyltransferase</keyword>
<keyword evidence="2" id="KW-1185">Reference proteome</keyword>
<dbReference type="GO" id="GO:0032259">
    <property type="term" value="P:methylation"/>
    <property type="evidence" value="ECO:0007669"/>
    <property type="project" value="UniProtKB-KW"/>
</dbReference>
<protein>
    <submittedName>
        <fullName evidence="1">Class I SAM-dependent methyltransferase</fullName>
    </submittedName>
</protein>
<accession>A0A936YNM1</accession>
<dbReference type="InterPro" id="IPR029063">
    <property type="entry name" value="SAM-dependent_MTases_sf"/>
</dbReference>
<dbReference type="Pfam" id="PF13489">
    <property type="entry name" value="Methyltransf_23"/>
    <property type="match status" value="1"/>
</dbReference>
<sequence>MEQTAYREMAATEQAHWWFLARRKIIADTIKSFNLPPHSKILEVGAGTGGNLKLLQRFGDLSAVEMDDYARAYATQVSGVGVEYGLLPNSLPTFPHNFQLICMFDVLEHVEKDFESLKVLATRLNPGGRILITVPAYPWMWTDHDAVLHHHRRYTRTTLSNVINRAGLQLDRLTNFNTLLFPAAIAARLVGNALGKKGSPGSSLPPRFVNSAFETIFKSEAPMLRRLNLPFGLSLMAVASNYA</sequence>
<dbReference type="Gene3D" id="3.40.50.150">
    <property type="entry name" value="Vaccinia Virus protein VP39"/>
    <property type="match status" value="1"/>
</dbReference>
<dbReference type="AlphaFoldDB" id="A0A936YNM1"/>
<dbReference type="GO" id="GO:0008168">
    <property type="term" value="F:methyltransferase activity"/>
    <property type="evidence" value="ECO:0007669"/>
    <property type="project" value="UniProtKB-KW"/>
</dbReference>
<dbReference type="CDD" id="cd02440">
    <property type="entry name" value="AdoMet_MTases"/>
    <property type="match status" value="1"/>
</dbReference>